<keyword evidence="6" id="KW-1185">Reference proteome</keyword>
<dbReference type="GO" id="GO:0033539">
    <property type="term" value="P:fatty acid beta-oxidation using acyl-CoA dehydrogenase"/>
    <property type="evidence" value="ECO:0007669"/>
    <property type="project" value="TreeGrafter"/>
</dbReference>
<dbReference type="Pfam" id="PF08028">
    <property type="entry name" value="Acyl-CoA_dh_2"/>
    <property type="match status" value="1"/>
</dbReference>
<dbReference type="STRING" id="1210063.GCA_001612665_05158"/>
<comment type="caution">
    <text evidence="5">The sequence shown here is derived from an EMBL/GenBank/DDBJ whole genome shotgun (WGS) entry which is preliminary data.</text>
</comment>
<proteinExistence type="predicted"/>
<dbReference type="Gene3D" id="1.20.140.10">
    <property type="entry name" value="Butyryl-CoA Dehydrogenase, subunit A, domain 3"/>
    <property type="match status" value="1"/>
</dbReference>
<dbReference type="AlphaFoldDB" id="A0A4R1FGR6"/>
<dbReference type="InterPro" id="IPR037069">
    <property type="entry name" value="AcylCoA_DH/ox_N_sf"/>
</dbReference>
<dbReference type="Pfam" id="PF02770">
    <property type="entry name" value="Acyl-CoA_dh_M"/>
    <property type="match status" value="1"/>
</dbReference>
<dbReference type="InterPro" id="IPR006091">
    <property type="entry name" value="Acyl-CoA_Oxase/DH_mid-dom"/>
</dbReference>
<dbReference type="GO" id="GO:0003995">
    <property type="term" value="F:acyl-CoA dehydrogenase activity"/>
    <property type="evidence" value="ECO:0007669"/>
    <property type="project" value="TreeGrafter"/>
</dbReference>
<dbReference type="InterPro" id="IPR013107">
    <property type="entry name" value="Acyl-CoA_DH_C"/>
</dbReference>
<dbReference type="SUPFAM" id="SSF56645">
    <property type="entry name" value="Acyl-CoA dehydrogenase NM domain-like"/>
    <property type="match status" value="1"/>
</dbReference>
<dbReference type="PANTHER" id="PTHR48083:SF19">
    <property type="entry name" value="FLAVIN-DEPENDENT MONOOXYGENASE, OXYGENASE SUBUNIT HSAA"/>
    <property type="match status" value="1"/>
</dbReference>
<name>A0A4R1FGR6_9NOCA</name>
<evidence type="ECO:0000256" key="1">
    <source>
        <dbReference type="ARBA" id="ARBA00022630"/>
    </source>
</evidence>
<evidence type="ECO:0000259" key="4">
    <source>
        <dbReference type="Pfam" id="PF08028"/>
    </source>
</evidence>
<dbReference type="EMBL" id="SMFR01000005">
    <property type="protein sequence ID" value="TCJ93543.1"/>
    <property type="molecule type" value="Genomic_DNA"/>
</dbReference>
<dbReference type="Gene3D" id="2.40.110.10">
    <property type="entry name" value="Butyryl-CoA Dehydrogenase, subunit A, domain 2"/>
    <property type="match status" value="1"/>
</dbReference>
<accession>A0A4R1FGR6</accession>
<dbReference type="InterPro" id="IPR046373">
    <property type="entry name" value="Acyl-CoA_Oxase/DH_mid-dom_sf"/>
</dbReference>
<evidence type="ECO:0000256" key="2">
    <source>
        <dbReference type="ARBA" id="ARBA00023002"/>
    </source>
</evidence>
<protein>
    <submittedName>
        <fullName evidence="5">Alkylation response protein AidB-like acyl-CoA dehydrogenase</fullName>
    </submittedName>
</protein>
<organism evidence="5 6">
    <name type="scientific">Nocardia alba</name>
    <dbReference type="NCBI Taxonomy" id="225051"/>
    <lineage>
        <taxon>Bacteria</taxon>
        <taxon>Bacillati</taxon>
        <taxon>Actinomycetota</taxon>
        <taxon>Actinomycetes</taxon>
        <taxon>Mycobacteriales</taxon>
        <taxon>Nocardiaceae</taxon>
        <taxon>Nocardia</taxon>
    </lineage>
</organism>
<reference evidence="5 6" key="1">
    <citation type="submission" date="2019-03" db="EMBL/GenBank/DDBJ databases">
        <title>Genomic Encyclopedia of Type Strains, Phase IV (KMG-IV): sequencing the most valuable type-strain genomes for metagenomic binning, comparative biology and taxonomic classification.</title>
        <authorList>
            <person name="Goeker M."/>
        </authorList>
    </citation>
    <scope>NUCLEOTIDE SEQUENCE [LARGE SCALE GENOMIC DNA]</scope>
    <source>
        <strain evidence="5 6">DSM 44684</strain>
    </source>
</reference>
<dbReference type="GO" id="GO:0016712">
    <property type="term" value="F:oxidoreductase activity, acting on paired donors, with incorporation or reduction of molecular oxygen, reduced flavin or flavoprotein as one donor, and incorporation of one atom of oxygen"/>
    <property type="evidence" value="ECO:0007669"/>
    <property type="project" value="TreeGrafter"/>
</dbReference>
<dbReference type="GO" id="GO:0050660">
    <property type="term" value="F:flavin adenine dinucleotide binding"/>
    <property type="evidence" value="ECO:0007669"/>
    <property type="project" value="InterPro"/>
</dbReference>
<dbReference type="PANTHER" id="PTHR48083">
    <property type="entry name" value="MEDIUM-CHAIN SPECIFIC ACYL-COA DEHYDROGENASE, MITOCHONDRIAL-RELATED"/>
    <property type="match status" value="1"/>
</dbReference>
<feature type="domain" description="Acyl-CoA dehydrogenase C-terminal" evidence="4">
    <location>
        <begin position="273"/>
        <end position="406"/>
    </location>
</feature>
<dbReference type="Gene3D" id="1.10.540.10">
    <property type="entry name" value="Acyl-CoA dehydrogenase/oxidase, N-terminal domain"/>
    <property type="match status" value="1"/>
</dbReference>
<dbReference type="InterPro" id="IPR009100">
    <property type="entry name" value="AcylCoA_DH/oxidase_NM_dom_sf"/>
</dbReference>
<gene>
    <name evidence="5" type="ORF">DFR71_5391</name>
</gene>
<keyword evidence="2" id="KW-0560">Oxidoreductase</keyword>
<dbReference type="GO" id="GO:0005737">
    <property type="term" value="C:cytoplasm"/>
    <property type="evidence" value="ECO:0007669"/>
    <property type="project" value="TreeGrafter"/>
</dbReference>
<evidence type="ECO:0000259" key="3">
    <source>
        <dbReference type="Pfam" id="PF02770"/>
    </source>
</evidence>
<dbReference type="InterPro" id="IPR036250">
    <property type="entry name" value="AcylCo_DH-like_C"/>
</dbReference>
<dbReference type="InterPro" id="IPR050741">
    <property type="entry name" value="Acyl-CoA_dehydrogenase"/>
</dbReference>
<dbReference type="SUPFAM" id="SSF47203">
    <property type="entry name" value="Acyl-CoA dehydrogenase C-terminal domain-like"/>
    <property type="match status" value="1"/>
</dbReference>
<evidence type="ECO:0000313" key="5">
    <source>
        <dbReference type="EMBL" id="TCJ93543.1"/>
    </source>
</evidence>
<keyword evidence="1" id="KW-0285">Flavoprotein</keyword>
<feature type="domain" description="Acyl-CoA oxidase/dehydrogenase middle" evidence="3">
    <location>
        <begin position="158"/>
        <end position="245"/>
    </location>
</feature>
<sequence>MCPPLIRGGRTAGRAVVIAVRATRESGNPLRDRGAMTSTAAPSTTDSELDAIFAPIFDRIAVGAVEREVDRRLPFDEVGWLKEAKFGALRVPIEFGGYGVSVRQLFRLLIDLAAAESNLPQALRVHWSFVEDQLLAPVGPERERWLRAVAAGTLVGNAITEPGVGAVDRYRTRLTRDGDRLLLNGVKYYSTGSLFADHILVAADSDGARLGVLVDADAAGVVQHDDWDGFGQRLTASGTTEFTDVVVAEDRVLGPGYGVAGPTYATAYLQLVQLAVLAGIAARAERDARDWVSARTRTYTHAAADLPREDPLVQQVIGKLSAAAFTARAAVLAVADVLDEVLDAGAKDEEALVAAELAAAQAQLGVIDIVLDATTRLFELGGASIVSEQLRLDRHWRNARTISVHNPALFKARAVGDYLLNGTDLPFGWSAGERNTGTTASAEALARP</sequence>
<evidence type="ECO:0000313" key="6">
    <source>
        <dbReference type="Proteomes" id="UP000294856"/>
    </source>
</evidence>
<dbReference type="Proteomes" id="UP000294856">
    <property type="component" value="Unassembled WGS sequence"/>
</dbReference>